<evidence type="ECO:0000313" key="1">
    <source>
        <dbReference type="EMBL" id="MCP2365441.1"/>
    </source>
</evidence>
<evidence type="ECO:0000313" key="2">
    <source>
        <dbReference type="Proteomes" id="UP001139648"/>
    </source>
</evidence>
<dbReference type="Proteomes" id="UP001139648">
    <property type="component" value="Unassembled WGS sequence"/>
</dbReference>
<dbReference type="EMBL" id="JAMZEB010000002">
    <property type="protein sequence ID" value="MCP2365441.1"/>
    <property type="molecule type" value="Genomic_DNA"/>
</dbReference>
<proteinExistence type="predicted"/>
<name>A0A9X2KCV3_9ACTN</name>
<protein>
    <submittedName>
        <fullName evidence="1">DNA-binding HxlR family transcriptional regulator</fullName>
    </submittedName>
</protein>
<reference evidence="1" key="1">
    <citation type="submission" date="2022-06" db="EMBL/GenBank/DDBJ databases">
        <title>Sequencing the genomes of 1000 actinobacteria strains.</title>
        <authorList>
            <person name="Klenk H.-P."/>
        </authorList>
    </citation>
    <scope>NUCLEOTIDE SEQUENCE</scope>
    <source>
        <strain evidence="1">DSM 46694</strain>
    </source>
</reference>
<dbReference type="Gene3D" id="1.10.10.10">
    <property type="entry name" value="Winged helix-like DNA-binding domain superfamily/Winged helix DNA-binding domain"/>
    <property type="match status" value="1"/>
</dbReference>
<keyword evidence="1" id="KW-0238">DNA-binding</keyword>
<dbReference type="InterPro" id="IPR036390">
    <property type="entry name" value="WH_DNA-bd_sf"/>
</dbReference>
<comment type="caution">
    <text evidence="1">The sequence shown here is derived from an EMBL/GenBank/DDBJ whole genome shotgun (WGS) entry which is preliminary data.</text>
</comment>
<dbReference type="GO" id="GO:0003677">
    <property type="term" value="F:DNA binding"/>
    <property type="evidence" value="ECO:0007669"/>
    <property type="project" value="UniProtKB-KW"/>
</dbReference>
<sequence length="68" mass="7794">MIALLERRTVHSVVPPRVECELTALGVSLHEVIRSPVIWTEEHRRGISDARSAYDDRAEEQELLTVTR</sequence>
<dbReference type="RefSeq" id="WP_253758738.1">
    <property type="nucleotide sequence ID" value="NZ_BAABKA010000055.1"/>
</dbReference>
<dbReference type="InterPro" id="IPR036388">
    <property type="entry name" value="WH-like_DNA-bd_sf"/>
</dbReference>
<dbReference type="AlphaFoldDB" id="A0A9X2KCV3"/>
<keyword evidence="2" id="KW-1185">Reference proteome</keyword>
<organism evidence="1 2">
    <name type="scientific">Nonomuraea thailandensis</name>
    <dbReference type="NCBI Taxonomy" id="1188745"/>
    <lineage>
        <taxon>Bacteria</taxon>
        <taxon>Bacillati</taxon>
        <taxon>Actinomycetota</taxon>
        <taxon>Actinomycetes</taxon>
        <taxon>Streptosporangiales</taxon>
        <taxon>Streptosporangiaceae</taxon>
        <taxon>Nonomuraea</taxon>
    </lineage>
</organism>
<accession>A0A9X2KCV3</accession>
<gene>
    <name evidence="1" type="ORF">HD597_012461</name>
</gene>
<dbReference type="SUPFAM" id="SSF46785">
    <property type="entry name" value="Winged helix' DNA-binding domain"/>
    <property type="match status" value="1"/>
</dbReference>